<evidence type="ECO:0000313" key="1">
    <source>
        <dbReference type="EMBL" id="EHL19802.1"/>
    </source>
</evidence>
<reference evidence="1 2" key="1">
    <citation type="submission" date="2011-08" db="EMBL/GenBank/DDBJ databases">
        <title>The Genome Sequence of Eubacteriaceae bacterium CM5.</title>
        <authorList>
            <consortium name="The Broad Institute Genome Sequencing Platform"/>
            <person name="Earl A."/>
            <person name="Ward D."/>
            <person name="Feldgarden M."/>
            <person name="Gevers D."/>
            <person name="Sizova M."/>
            <person name="Hazen A."/>
            <person name="Epstein S."/>
            <person name="Young S.K."/>
            <person name="Zeng Q."/>
            <person name="Gargeya S."/>
            <person name="Fitzgerald M."/>
            <person name="Haas B."/>
            <person name="Abouelleil A."/>
            <person name="Alvarado L."/>
            <person name="Arachchi H.M."/>
            <person name="Berlin A."/>
            <person name="Brown A."/>
            <person name="Chapman S.B."/>
            <person name="Chen Z."/>
            <person name="Dunbar C."/>
            <person name="Freedman E."/>
            <person name="Gearin G."/>
            <person name="Gellesch M."/>
            <person name="Goldberg J."/>
            <person name="Griggs A."/>
            <person name="Gujja S."/>
            <person name="Heiman D."/>
            <person name="Howarth C."/>
            <person name="Larson L."/>
            <person name="Lui A."/>
            <person name="MacDonald P.J.P."/>
            <person name="Montmayeur A."/>
            <person name="Murphy C."/>
            <person name="Neiman D."/>
            <person name="Pearson M."/>
            <person name="Priest M."/>
            <person name="Roberts A."/>
            <person name="Saif S."/>
            <person name="Shea T."/>
            <person name="Shenoy N."/>
            <person name="Sisk P."/>
            <person name="Stolte C."/>
            <person name="Sykes S."/>
            <person name="Wortman J."/>
            <person name="Nusbaum C."/>
            <person name="Birren B."/>
        </authorList>
    </citation>
    <scope>NUCLEOTIDE SEQUENCE [LARGE SCALE GENOMIC DNA]</scope>
    <source>
        <strain evidence="1 2">CM5</strain>
    </source>
</reference>
<dbReference type="RefSeq" id="WP_009529321.1">
    <property type="nucleotide sequence ID" value="NZ_JH414605.1"/>
</dbReference>
<proteinExistence type="predicted"/>
<dbReference type="Proteomes" id="UP000003379">
    <property type="component" value="Unassembled WGS sequence"/>
</dbReference>
<dbReference type="EMBL" id="AFZG01000015">
    <property type="protein sequence ID" value="EHL19802.1"/>
    <property type="molecule type" value="Genomic_DNA"/>
</dbReference>
<dbReference type="HOGENOM" id="CLU_1407619_0_0_9"/>
<evidence type="ECO:0000313" key="2">
    <source>
        <dbReference type="Proteomes" id="UP000003379"/>
    </source>
</evidence>
<accession>G9XBF1</accession>
<organism evidence="1 2">
    <name type="scientific">Peptoanaerobacter stomatis</name>
    <dbReference type="NCBI Taxonomy" id="796937"/>
    <lineage>
        <taxon>Bacteria</taxon>
        <taxon>Bacillati</taxon>
        <taxon>Bacillota</taxon>
        <taxon>Clostridia</taxon>
        <taxon>Peptostreptococcales</taxon>
        <taxon>Filifactoraceae</taxon>
        <taxon>Peptoanaerobacter</taxon>
    </lineage>
</organism>
<name>G9XBF1_9FIRM</name>
<protein>
    <submittedName>
        <fullName evidence="1">Uncharacterized protein</fullName>
    </submittedName>
</protein>
<gene>
    <name evidence="1" type="ORF">HMPREF9628_01318</name>
</gene>
<comment type="caution">
    <text evidence="1">The sequence shown here is derived from an EMBL/GenBank/DDBJ whole genome shotgun (WGS) entry which is preliminary data.</text>
</comment>
<sequence>MKNETIVKYNEILESILIKYLFVEDIDEILYLATKRYEEMEKINKAKNCDDKNICNDKKKKKGKTNIDVEKEICAYTDNEELRDNIREFCKVRELIKKPILSKNTLTRLLNLLNKYGMNDEQKIGVLQYSIDRNYPDVYPYRSNYGAINNNNYKKADDGMQKRKNYCENVNTPTLKGQELEDTILANNDLDKF</sequence>
<dbReference type="AlphaFoldDB" id="G9XBF1"/>